<dbReference type="InterPro" id="IPR011105">
    <property type="entry name" value="Cell_wall_hydrolase_SleB"/>
</dbReference>
<accession>A0ABU9BVE3</accession>
<name>A0ABU9BVE3_9BURK</name>
<protein>
    <submittedName>
        <fullName evidence="3">Cell wall hydrolase</fullName>
    </submittedName>
</protein>
<dbReference type="Pfam" id="PF07486">
    <property type="entry name" value="Hydrolase_2"/>
    <property type="match status" value="1"/>
</dbReference>
<dbReference type="Pfam" id="PF13365">
    <property type="entry name" value="Trypsin_2"/>
    <property type="match status" value="1"/>
</dbReference>
<comment type="caution">
    <text evidence="3">The sequence shown here is derived from an EMBL/GenBank/DDBJ whole genome shotgun (WGS) entry which is preliminary data.</text>
</comment>
<dbReference type="Proteomes" id="UP001371218">
    <property type="component" value="Unassembled WGS sequence"/>
</dbReference>
<evidence type="ECO:0000259" key="2">
    <source>
        <dbReference type="Pfam" id="PF07486"/>
    </source>
</evidence>
<dbReference type="InterPro" id="IPR042047">
    <property type="entry name" value="SleB_dom1"/>
</dbReference>
<dbReference type="InterPro" id="IPR009003">
    <property type="entry name" value="Peptidase_S1_PA"/>
</dbReference>
<reference evidence="3 4" key="1">
    <citation type="submission" date="2024-04" db="EMBL/GenBank/DDBJ databases">
        <title>Novel species of the genus Ideonella isolated from streams.</title>
        <authorList>
            <person name="Lu H."/>
        </authorList>
    </citation>
    <scope>NUCLEOTIDE SEQUENCE [LARGE SCALE GENOMIC DNA]</scope>
    <source>
        <strain evidence="3 4">DXS29W</strain>
    </source>
</reference>
<evidence type="ECO:0000313" key="4">
    <source>
        <dbReference type="Proteomes" id="UP001371218"/>
    </source>
</evidence>
<dbReference type="Gene3D" id="1.10.10.2520">
    <property type="entry name" value="Cell wall hydrolase SleB, domain 1"/>
    <property type="match status" value="1"/>
</dbReference>
<dbReference type="Gene3D" id="2.40.10.10">
    <property type="entry name" value="Trypsin-like serine proteases"/>
    <property type="match status" value="1"/>
</dbReference>
<dbReference type="RefSeq" id="WP_341428238.1">
    <property type="nucleotide sequence ID" value="NZ_JBBUTG010000021.1"/>
</dbReference>
<dbReference type="EMBL" id="JBBUTG010000021">
    <property type="protein sequence ID" value="MEK8033816.1"/>
    <property type="molecule type" value="Genomic_DNA"/>
</dbReference>
<feature type="compositionally biased region" description="Basic and acidic residues" evidence="1">
    <location>
        <begin position="439"/>
        <end position="460"/>
    </location>
</feature>
<proteinExistence type="predicted"/>
<dbReference type="SUPFAM" id="SSF50494">
    <property type="entry name" value="Trypsin-like serine proteases"/>
    <property type="match status" value="1"/>
</dbReference>
<sequence>MAGTAHLAAERRVRQALNAVLRAEGMGPSLAPQLGLHDDAAQALCWVQHEVSASGAGGPVFTLGFDDSCPSHHLPTHLATLGGERGRISIRAVRSTRFGVAQAWMRAQNLSHPSLRGTLGAVLRHPADASRLLALTAGHVMAADTQTQRDDQAGFFFETGAGGTITGRLIDWQPNFARLPTVTAIDGALAEVSAEALTDLAAHADEWPIGTASPLAGERLRLRTRGFEITGDLPALVSVRLALGEDTTRSYLLEDALCWRTDAPTDEGDSGAPVWNESDELIGIHAGAAPQGSARNAVAVPIGRLLNWAGASLVRRGEPLRRAPAARNAPMPEAVAPAVAPGSAPSDVVTLARTMWGEARGEIGAIDGMCAVAHVVLNRVKRQTYWGRTVAGVCQKPWQFSCWNRNDRNLPQLMAVDATNARFAQALEQADQLITLERTDAARRQRDDPTGGATHYHDARLSPPPRWARGHAPSARIGHHLFFNDIA</sequence>
<gene>
    <name evidence="3" type="ORF">AACH06_23580</name>
</gene>
<organism evidence="3 4">
    <name type="scientific">Ideonella lacteola</name>
    <dbReference type="NCBI Taxonomy" id="2984193"/>
    <lineage>
        <taxon>Bacteria</taxon>
        <taxon>Pseudomonadati</taxon>
        <taxon>Pseudomonadota</taxon>
        <taxon>Betaproteobacteria</taxon>
        <taxon>Burkholderiales</taxon>
        <taxon>Sphaerotilaceae</taxon>
        <taxon>Ideonella</taxon>
    </lineage>
</organism>
<dbReference type="InterPro" id="IPR043504">
    <property type="entry name" value="Peptidase_S1_PA_chymotrypsin"/>
</dbReference>
<feature type="region of interest" description="Disordered" evidence="1">
    <location>
        <begin position="439"/>
        <end position="470"/>
    </location>
</feature>
<evidence type="ECO:0000256" key="1">
    <source>
        <dbReference type="SAM" id="MobiDB-lite"/>
    </source>
</evidence>
<dbReference type="GO" id="GO:0016787">
    <property type="term" value="F:hydrolase activity"/>
    <property type="evidence" value="ECO:0007669"/>
    <property type="project" value="UniProtKB-KW"/>
</dbReference>
<feature type="domain" description="Cell wall hydrolase SleB" evidence="2">
    <location>
        <begin position="367"/>
        <end position="483"/>
    </location>
</feature>
<keyword evidence="4" id="KW-1185">Reference proteome</keyword>
<evidence type="ECO:0000313" key="3">
    <source>
        <dbReference type="EMBL" id="MEK8033816.1"/>
    </source>
</evidence>
<keyword evidence="3" id="KW-0378">Hydrolase</keyword>